<accession>A0AAE8XJ77</accession>
<sequence length="267" mass="29374">MTTPYTDYNVGDTVNIVRAYHGTCDLSLDADYKVRALLGNSVWLEEDGIHHIRPTPYIAHKFAKKGGNGGGSIEPDPGPEGPIIPEVLTASGKFGFDMMPSDVQGFPYTNGSPMRKLVNNLTSSQGRGLTLESTSTDIGSVMLWSVGTKGDSYDNPILYYFDKFEIFSKSTKGSGGSAQADEFLRLWNEGAVIYLNEEGTDNTMAFDNTSGFDAKVDYGLLDKYYSKLELFKRTPEGEEPVETEIFKFLDGVMKRSGKIKLIGFSTE</sequence>
<dbReference type="GeneID" id="77933464"/>
<protein>
    <submittedName>
        <fullName evidence="1">Uncharacterized protein</fullName>
    </submittedName>
</protein>
<dbReference type="RefSeq" id="YP_010657545.1">
    <property type="nucleotide sequence ID" value="NC_070848.1"/>
</dbReference>
<keyword evidence="2" id="KW-1185">Reference proteome</keyword>
<name>A0AAE8XJ77_9CAUD</name>
<evidence type="ECO:0000313" key="2">
    <source>
        <dbReference type="Proteomes" id="UP000828026"/>
    </source>
</evidence>
<proteinExistence type="predicted"/>
<evidence type="ECO:0000313" key="1">
    <source>
        <dbReference type="EMBL" id="UAW01110.1"/>
    </source>
</evidence>
<reference evidence="1 2" key="1">
    <citation type="submission" date="2021-06" db="EMBL/GenBank/DDBJ databases">
        <authorList>
            <person name="Chen R."/>
            <person name="Qin H."/>
            <person name="He S."/>
            <person name="Han P."/>
            <person name="Xu F."/>
            <person name="Sun H."/>
            <person name="Fan H."/>
            <person name="Tong Y."/>
        </authorList>
    </citation>
    <scope>NUCLEOTIDE SEQUENCE [LARGE SCALE GENOMIC DNA]</scope>
</reference>
<dbReference type="EMBL" id="MZ447858">
    <property type="protein sequence ID" value="UAW01110.1"/>
    <property type="molecule type" value="Genomic_DNA"/>
</dbReference>
<dbReference type="KEGG" id="vg:77933464"/>
<dbReference type="Proteomes" id="UP000828026">
    <property type="component" value="Segment"/>
</dbReference>
<organism evidence="1 2">
    <name type="scientific">Vibrio phage BUCT194</name>
    <dbReference type="NCBI Taxonomy" id="2859072"/>
    <lineage>
        <taxon>Viruses</taxon>
        <taxon>Duplodnaviria</taxon>
        <taxon>Heunggongvirae</taxon>
        <taxon>Uroviricota</taxon>
        <taxon>Caudoviricetes</taxon>
        <taxon>Schitoviridae</taxon>
        <taxon>Varunavirus</taxon>
        <taxon>Varunavirus BUCT194</taxon>
    </lineage>
</organism>